<dbReference type="GO" id="GO:0006281">
    <property type="term" value="P:DNA repair"/>
    <property type="evidence" value="ECO:0007669"/>
    <property type="project" value="UniProtKB-UniRule"/>
</dbReference>
<keyword evidence="3" id="KW-0677">Repeat</keyword>
<dbReference type="Gene3D" id="1.25.10.10">
    <property type="entry name" value="Leucine-rich Repeat Variant"/>
    <property type="match status" value="1"/>
</dbReference>
<comment type="similarity">
    <text evidence="2 5">Belongs to the MET18/MMS19 family.</text>
</comment>
<keyword evidence="5" id="KW-0227">DNA damage</keyword>
<dbReference type="EMBL" id="JARPUR010000002">
    <property type="protein sequence ID" value="KAK4882094.1"/>
    <property type="molecule type" value="Genomic_DNA"/>
</dbReference>
<dbReference type="InterPro" id="IPR024687">
    <property type="entry name" value="MMS19_C"/>
</dbReference>
<dbReference type="InterPro" id="IPR016024">
    <property type="entry name" value="ARM-type_fold"/>
</dbReference>
<dbReference type="Pfam" id="PF12460">
    <property type="entry name" value="MMS19_C"/>
    <property type="match status" value="1"/>
</dbReference>
<dbReference type="GO" id="GO:0016226">
    <property type="term" value="P:iron-sulfur cluster assembly"/>
    <property type="evidence" value="ECO:0007669"/>
    <property type="project" value="UniProtKB-UniRule"/>
</dbReference>
<dbReference type="GO" id="GO:0005819">
    <property type="term" value="C:spindle"/>
    <property type="evidence" value="ECO:0007669"/>
    <property type="project" value="UniProtKB-SubCell"/>
</dbReference>
<feature type="domain" description="MMS19 N-terminal" evidence="7">
    <location>
        <begin position="45"/>
        <end position="308"/>
    </location>
</feature>
<dbReference type="PANTHER" id="PTHR12891">
    <property type="entry name" value="DNA REPAIR/TRANSCRIPTION PROTEIN MET18/MMS19"/>
    <property type="match status" value="1"/>
</dbReference>
<gene>
    <name evidence="8" type="ORF">RN001_005413</name>
</gene>
<dbReference type="PANTHER" id="PTHR12891:SF0">
    <property type="entry name" value="MMS19 NUCLEOTIDE EXCISION REPAIR PROTEIN HOMOLOG"/>
    <property type="match status" value="1"/>
</dbReference>
<evidence type="ECO:0000256" key="2">
    <source>
        <dbReference type="ARBA" id="ARBA00009340"/>
    </source>
</evidence>
<comment type="subunit">
    <text evidence="5">Component of the CIA complex.</text>
</comment>
<keyword evidence="5" id="KW-0963">Cytoplasm</keyword>
<keyword evidence="9" id="KW-1185">Reference proteome</keyword>
<feature type="domain" description="MMS19 C-terminal" evidence="6">
    <location>
        <begin position="553"/>
        <end position="916"/>
    </location>
</feature>
<accession>A0AAN7Q0D4</accession>
<proteinExistence type="inferred from homology"/>
<evidence type="ECO:0000259" key="6">
    <source>
        <dbReference type="Pfam" id="PF12460"/>
    </source>
</evidence>
<evidence type="ECO:0000313" key="8">
    <source>
        <dbReference type="EMBL" id="KAK4882094.1"/>
    </source>
</evidence>
<keyword evidence="5" id="KW-0206">Cytoskeleton</keyword>
<keyword evidence="4 5" id="KW-0539">Nucleus</keyword>
<dbReference type="GO" id="GO:0005634">
    <property type="term" value="C:nucleus"/>
    <property type="evidence" value="ECO:0007669"/>
    <property type="project" value="UniProtKB-SubCell"/>
</dbReference>
<evidence type="ECO:0000256" key="1">
    <source>
        <dbReference type="ARBA" id="ARBA00004123"/>
    </source>
</evidence>
<name>A0AAN7Q0D4_9COLE</name>
<comment type="subcellular location">
    <subcellularLocation>
        <location evidence="5">Cytoplasm</location>
        <location evidence="5">Cytoskeleton</location>
        <location evidence="5">Spindle</location>
    </subcellularLocation>
    <subcellularLocation>
        <location evidence="1 5">Nucleus</location>
    </subcellularLocation>
</comment>
<evidence type="ECO:0000256" key="3">
    <source>
        <dbReference type="ARBA" id="ARBA00022737"/>
    </source>
</evidence>
<comment type="caution">
    <text evidence="8">The sequence shown here is derived from an EMBL/GenBank/DDBJ whole genome shotgun (WGS) entry which is preliminary data.</text>
</comment>
<keyword evidence="5" id="KW-0234">DNA repair</keyword>
<organism evidence="8 9">
    <name type="scientific">Aquatica leii</name>
    <dbReference type="NCBI Taxonomy" id="1421715"/>
    <lineage>
        <taxon>Eukaryota</taxon>
        <taxon>Metazoa</taxon>
        <taxon>Ecdysozoa</taxon>
        <taxon>Arthropoda</taxon>
        <taxon>Hexapoda</taxon>
        <taxon>Insecta</taxon>
        <taxon>Pterygota</taxon>
        <taxon>Neoptera</taxon>
        <taxon>Endopterygota</taxon>
        <taxon>Coleoptera</taxon>
        <taxon>Polyphaga</taxon>
        <taxon>Elateriformia</taxon>
        <taxon>Elateroidea</taxon>
        <taxon>Lampyridae</taxon>
        <taxon>Luciolinae</taxon>
        <taxon>Aquatica</taxon>
    </lineage>
</organism>
<dbReference type="Pfam" id="PF14500">
    <property type="entry name" value="MMS19_N"/>
    <property type="match status" value="1"/>
</dbReference>
<reference evidence="9" key="1">
    <citation type="submission" date="2023-01" db="EMBL/GenBank/DDBJ databases">
        <title>Key to firefly adult light organ development and bioluminescence: homeobox transcription factors regulate luciferase expression and transportation to peroxisome.</title>
        <authorList>
            <person name="Fu X."/>
        </authorList>
    </citation>
    <scope>NUCLEOTIDE SEQUENCE [LARGE SCALE GENOMIC DNA]</scope>
</reference>
<dbReference type="GO" id="GO:0097361">
    <property type="term" value="C:cytosolic [4Fe-4S] assembly targeting complex"/>
    <property type="evidence" value="ECO:0007669"/>
    <property type="project" value="UniProtKB-UniRule"/>
</dbReference>
<evidence type="ECO:0000313" key="9">
    <source>
        <dbReference type="Proteomes" id="UP001353858"/>
    </source>
</evidence>
<dbReference type="GO" id="GO:0051604">
    <property type="term" value="P:protein maturation"/>
    <property type="evidence" value="ECO:0007669"/>
    <property type="project" value="UniProtKB-UniRule"/>
</dbReference>
<dbReference type="SUPFAM" id="SSF48371">
    <property type="entry name" value="ARM repeat"/>
    <property type="match status" value="1"/>
</dbReference>
<protein>
    <recommendedName>
        <fullName evidence="5">MMS19 nucleotide excision repair protein</fullName>
    </recommendedName>
</protein>
<evidence type="ECO:0000256" key="5">
    <source>
        <dbReference type="RuleBase" id="RU367072"/>
    </source>
</evidence>
<dbReference type="InterPro" id="IPR011989">
    <property type="entry name" value="ARM-like"/>
</dbReference>
<dbReference type="InterPro" id="IPR029240">
    <property type="entry name" value="MMS19_N"/>
</dbReference>
<dbReference type="InterPro" id="IPR039920">
    <property type="entry name" value="MMS19"/>
</dbReference>
<sequence>MDINVNKSVVEEFKDLNRDDIEFKKKCIQLVNEIKQGNVTFLQFVEDLKQLLVDTSPTNREHGMSILSQVLDIIPHEQILPAQLSFLCTFYADRLNDHHQVIPATLKGILALLKFEEISGESVKQFLNFLFQKISCQQQQQIDRLCIFQILKTSLEKKLPEMQEMGFDFVYGVTLAIDGERDPRNLLFLFEWIPTFLKCVTLGHLAEEMFEVMACYFPIDFRAPPQDPNVCRISRETLSEALCRCLCGVPEFSEFCLPLALEKLSSSLQIAKIDSLNILAEGCKIFPVSAYIQHSTDIWSQIQREVFNCNDQELAKIALNTLRVVMRKLSESSDNIYKPILSDITDTLKGNLLPHMKLFMPSCKILQAVSSSSRIASTYVTQEIVPALINTYNMTTTTSHQVLILTNLINFVTSYTALVNNNNINEVKELASVPYLCLKASVHENTEVAVVGLQTLVVICKSLPLEVRKCLYENLCSSITCELSAPVRNSLLECFKAMAIEYSDEIQNHVLDQIKINNNVSLHYYLESLRVIVQIEKFTESVLNIFIHYCGLDLATSEIAIHCLKHLVEQYEDDSQIQDILENKGQIISKLLNFVVNYLNEINIELANHKRLLCNISIICKNILSNQGSDLQKQIVSSNLDSVVALYKNTHKSELIVLYDGLITCLRQDVIECDVVEDLLNVALNVEEEFIQDIAVQLLANILNKKHDDTRLEDDLNEIEAVCNKQLENVHKSRIQYVINLISWITKALLMRGHIKSQRWTQKLLTLLERYEEAARGFLIVMKDNCFSLSTKSHSNIRLLYRQRFFMEITTILTQNYTDENNNYLLAVGYLLQEAPKQVFVMHFKKIVKIVILCLEKCENANTLFVLLETLCDLIQNKEPITEEYIQELLPRFLSLTTFKLSMNVRIKALQCIQHFASGYPLYKLLPNKQNIVQSLTVCLDDKKRLVRKEAVDARLSWIMLDMPT</sequence>
<comment type="function">
    <text evidence="5">Key component of the cytosolic iron-sulfur protein assembly (CIA) complex, a multiprotein complex that mediates the incorporation of iron-sulfur cluster into apoproteins specifically involved in DNA metabolism and genomic integrity. In the CIA complex, MMS19 acts as an adapter between early-acting CIA components and a subset of cellular target iron-sulfur proteins.</text>
</comment>
<evidence type="ECO:0000256" key="4">
    <source>
        <dbReference type="ARBA" id="ARBA00023242"/>
    </source>
</evidence>
<dbReference type="Proteomes" id="UP001353858">
    <property type="component" value="Unassembled WGS sequence"/>
</dbReference>
<dbReference type="AlphaFoldDB" id="A0AAN7Q0D4"/>
<evidence type="ECO:0000259" key="7">
    <source>
        <dbReference type="Pfam" id="PF14500"/>
    </source>
</evidence>